<comment type="similarity">
    <text evidence="1">Belongs to the leucine-binding protein family.</text>
</comment>
<keyword evidence="3" id="KW-1133">Transmembrane helix</keyword>
<keyword evidence="6" id="KW-1185">Reference proteome</keyword>
<keyword evidence="3" id="KW-0812">Transmembrane</keyword>
<dbReference type="CDD" id="cd06268">
    <property type="entry name" value="PBP1_ABC_transporter_LIVBP-like"/>
    <property type="match status" value="1"/>
</dbReference>
<sequence length="680" mass="76185">MGQNSHSENLSVHLDEFTQQMHRLGKSDNPTLISKIVMRWTKGQPLLTKKLLQYILQSKQKIAQGKEALVIEKIIRNRLLKEFKQDDLTLSIRKLLYKVNLEEALKITNGKITDNEQVYLSELQKELGLSNLQCQTIFNSLAGFDDLPDIDPDEQVIIDRKSQRKRITQGNNQQKGYNIKSSDLLIHQTALSPTFDLDSKYKRKGNIFRKPWFLLLVFILVFYLLTRSINWNQSFQSNIATESLTQQQKQCVDLTSRQSPRMSLGEKLLTQEYNHLQPKSVMPLYEGSSAFARCELVIAKNKFQQSLAINKNNPEALIYLNNIAAITQDHLKIAVSVPLGKDREISWEILRGVAQAQAEINQKGGIRQKLLLVQVVDDNNDPKIIDRVAEQLVADKSILAVIGHNDSDASLAGSKVYQKHGLVMITPTSSSTELSGIGKYILRTAFSVTALTNALADYASVKSLSNITICFDSDSSASTTFVEEFVSEMTNDGARETAVKCDFAQRDFNPQLVVQQAIAKDSDALLLVPSVKRIVHAVLVAQANQQQLPLLGNHTLYAFETIEQGQDAFAEMVLPSPWLSDAHPNSSFLNSATKYWGGRVSWRTATAHDATLAIIKGLEKSNTRSKLQSVMTKPNFVVDGATGKFSFKQGDRFGQVDLAYIKESEVNSGKYQFSELKLNK</sequence>
<dbReference type="Pfam" id="PF13458">
    <property type="entry name" value="Peripla_BP_6"/>
    <property type="match status" value="1"/>
</dbReference>
<keyword evidence="3" id="KW-0472">Membrane</keyword>
<evidence type="ECO:0000256" key="2">
    <source>
        <dbReference type="ARBA" id="ARBA00022729"/>
    </source>
</evidence>
<evidence type="ECO:0000256" key="3">
    <source>
        <dbReference type="SAM" id="Phobius"/>
    </source>
</evidence>
<dbReference type="InterPro" id="IPR028082">
    <property type="entry name" value="Peripla_BP_I"/>
</dbReference>
<dbReference type="PANTHER" id="PTHR30483:SF6">
    <property type="entry name" value="PERIPLASMIC BINDING PROTEIN OF ABC TRANSPORTER FOR NATURAL AMINO ACIDS"/>
    <property type="match status" value="1"/>
</dbReference>
<evidence type="ECO:0000256" key="1">
    <source>
        <dbReference type="ARBA" id="ARBA00010062"/>
    </source>
</evidence>
<dbReference type="Gene3D" id="3.40.50.2300">
    <property type="match status" value="2"/>
</dbReference>
<reference evidence="5 6" key="1">
    <citation type="submission" date="2019-01" db="EMBL/GenBank/DDBJ databases">
        <authorList>
            <person name="Brito A."/>
        </authorList>
    </citation>
    <scope>NUCLEOTIDE SEQUENCE [LARGE SCALE GENOMIC DNA]</scope>
    <source>
        <strain evidence="5">1</strain>
    </source>
</reference>
<feature type="domain" description="Leucine-binding protein" evidence="4">
    <location>
        <begin position="349"/>
        <end position="653"/>
    </location>
</feature>
<organism evidence="5 6">
    <name type="scientific">Hyella patelloides LEGE 07179</name>
    <dbReference type="NCBI Taxonomy" id="945734"/>
    <lineage>
        <taxon>Bacteria</taxon>
        <taxon>Bacillati</taxon>
        <taxon>Cyanobacteriota</taxon>
        <taxon>Cyanophyceae</taxon>
        <taxon>Pleurocapsales</taxon>
        <taxon>Hyellaceae</taxon>
        <taxon>Hyella</taxon>
    </lineage>
</organism>
<dbReference type="InterPro" id="IPR051010">
    <property type="entry name" value="BCAA_transport"/>
</dbReference>
<accession>A0A563W3V2</accession>
<gene>
    <name evidence="5" type="ORF">H1P_760022</name>
</gene>
<dbReference type="EMBL" id="CAACVJ010000683">
    <property type="protein sequence ID" value="VEP18356.1"/>
    <property type="molecule type" value="Genomic_DNA"/>
</dbReference>
<name>A0A563W3V2_9CYAN</name>
<evidence type="ECO:0000259" key="4">
    <source>
        <dbReference type="Pfam" id="PF13458"/>
    </source>
</evidence>
<evidence type="ECO:0000313" key="5">
    <source>
        <dbReference type="EMBL" id="VEP18356.1"/>
    </source>
</evidence>
<dbReference type="SUPFAM" id="SSF53822">
    <property type="entry name" value="Periplasmic binding protein-like I"/>
    <property type="match status" value="1"/>
</dbReference>
<dbReference type="AlphaFoldDB" id="A0A563W3V2"/>
<proteinExistence type="inferred from homology"/>
<dbReference type="OrthoDB" id="476982at2"/>
<protein>
    <submittedName>
        <fullName evidence="5">ABC transporter substrate-binding protein (Modular protein)</fullName>
    </submittedName>
</protein>
<evidence type="ECO:0000313" key="6">
    <source>
        <dbReference type="Proteomes" id="UP000320055"/>
    </source>
</evidence>
<dbReference type="Proteomes" id="UP000320055">
    <property type="component" value="Unassembled WGS sequence"/>
</dbReference>
<dbReference type="InterPro" id="IPR028081">
    <property type="entry name" value="Leu-bd"/>
</dbReference>
<dbReference type="RefSeq" id="WP_144867647.1">
    <property type="nucleotide sequence ID" value="NZ_LR213834.1"/>
</dbReference>
<dbReference type="PANTHER" id="PTHR30483">
    <property type="entry name" value="LEUCINE-SPECIFIC-BINDING PROTEIN"/>
    <property type="match status" value="1"/>
</dbReference>
<keyword evidence="2" id="KW-0732">Signal</keyword>
<feature type="transmembrane region" description="Helical" evidence="3">
    <location>
        <begin position="212"/>
        <end position="229"/>
    </location>
</feature>